<evidence type="ECO:0000313" key="3">
    <source>
        <dbReference type="Proteomes" id="UP000001056"/>
    </source>
</evidence>
<name>Q2H8A0_CHAGB</name>
<reference evidence="3" key="1">
    <citation type="journal article" date="2015" name="Genome Announc.">
        <title>Draft genome sequence of the cellulolytic fungus Chaetomium globosum.</title>
        <authorList>
            <person name="Cuomo C.A."/>
            <person name="Untereiner W.A."/>
            <person name="Ma L.-J."/>
            <person name="Grabherr M."/>
            <person name="Birren B.W."/>
        </authorList>
    </citation>
    <scope>NUCLEOTIDE SEQUENCE [LARGE SCALE GENOMIC DNA]</scope>
    <source>
        <strain evidence="3">ATCC 6205 / CBS 148.51 / DSM 1962 / NBRC 6347 / NRRL 1970</strain>
    </source>
</reference>
<dbReference type="InterPro" id="IPR014722">
    <property type="entry name" value="Rib_uL2_dom2"/>
</dbReference>
<dbReference type="HOGENOM" id="CLU_021655_0_1_1"/>
<dbReference type="eggNOG" id="KOG3271">
    <property type="taxonomic scope" value="Eukaryota"/>
</dbReference>
<dbReference type="Gene3D" id="2.30.30.30">
    <property type="match status" value="1"/>
</dbReference>
<dbReference type="InParanoid" id="Q2H8A0"/>
<sequence length="199" mass="22193">MSRPRVGGSRYPSWFFGRSQSLRNPQSDEKTPLTSPATPNTIPIPCHDIRLGDILMLKDSPCRVIQILTSAATGRYTYRGVDILTEYIHEATSFVSNPSPNVAVQTMLRPRLFQYHAVVITQNSLTCMNETGDVVVENMRVMDGSGLWTRLATACEWDIDTVRVLAVHFQNHKIGVDMKIVQRSRRFGDRPATAGTASA</sequence>
<feature type="region of interest" description="Disordered" evidence="1">
    <location>
        <begin position="17"/>
        <end position="39"/>
    </location>
</feature>
<accession>Q2H8A0</accession>
<dbReference type="OrthoDB" id="9975114at2759"/>
<dbReference type="Proteomes" id="UP000001056">
    <property type="component" value="Unassembled WGS sequence"/>
</dbReference>
<dbReference type="Gene3D" id="2.40.50.140">
    <property type="entry name" value="Nucleic acid-binding proteins"/>
    <property type="match status" value="1"/>
</dbReference>
<protein>
    <recommendedName>
        <fullName evidence="4">Translation elongation factor IF5A C-terminal domain-containing protein</fullName>
    </recommendedName>
</protein>
<dbReference type="InterPro" id="IPR008991">
    <property type="entry name" value="Translation_prot_SH3-like_sf"/>
</dbReference>
<dbReference type="AlphaFoldDB" id="Q2H8A0"/>
<dbReference type="GeneID" id="4388382"/>
<proteinExistence type="predicted"/>
<keyword evidence="3" id="KW-1185">Reference proteome</keyword>
<dbReference type="SUPFAM" id="SSF50249">
    <property type="entry name" value="Nucleic acid-binding proteins"/>
    <property type="match status" value="1"/>
</dbReference>
<dbReference type="SUPFAM" id="SSF50104">
    <property type="entry name" value="Translation proteins SH3-like domain"/>
    <property type="match status" value="1"/>
</dbReference>
<dbReference type="InterPro" id="IPR012340">
    <property type="entry name" value="NA-bd_OB-fold"/>
</dbReference>
<evidence type="ECO:0000313" key="2">
    <source>
        <dbReference type="EMBL" id="EAQ91619.1"/>
    </source>
</evidence>
<dbReference type="STRING" id="306901.Q2H8A0"/>
<evidence type="ECO:0000256" key="1">
    <source>
        <dbReference type="SAM" id="MobiDB-lite"/>
    </source>
</evidence>
<evidence type="ECO:0008006" key="4">
    <source>
        <dbReference type="Google" id="ProtNLM"/>
    </source>
</evidence>
<dbReference type="EMBL" id="CH408030">
    <property type="protein sequence ID" value="EAQ91619.1"/>
    <property type="molecule type" value="Genomic_DNA"/>
</dbReference>
<dbReference type="RefSeq" id="XP_001230070.1">
    <property type="nucleotide sequence ID" value="XM_001230069.1"/>
</dbReference>
<organism evidence="2 3">
    <name type="scientific">Chaetomium globosum (strain ATCC 6205 / CBS 148.51 / DSM 1962 / NBRC 6347 / NRRL 1970)</name>
    <name type="common">Soil fungus</name>
    <dbReference type="NCBI Taxonomy" id="306901"/>
    <lineage>
        <taxon>Eukaryota</taxon>
        <taxon>Fungi</taxon>
        <taxon>Dikarya</taxon>
        <taxon>Ascomycota</taxon>
        <taxon>Pezizomycotina</taxon>
        <taxon>Sordariomycetes</taxon>
        <taxon>Sordariomycetidae</taxon>
        <taxon>Sordariales</taxon>
        <taxon>Chaetomiaceae</taxon>
        <taxon>Chaetomium</taxon>
    </lineage>
</organism>
<dbReference type="VEuPathDB" id="FungiDB:CHGG_03554"/>
<gene>
    <name evidence="2" type="ORF">CHGG_03554</name>
</gene>